<protein>
    <recommendedName>
        <fullName evidence="3">Maturase K</fullName>
    </recommendedName>
</protein>
<accession>A0AAV8ZV75</accession>
<dbReference type="EMBL" id="JANEYF010000394">
    <property type="protein sequence ID" value="KAJ8970183.1"/>
    <property type="molecule type" value="Genomic_DNA"/>
</dbReference>
<keyword evidence="2" id="KW-1185">Reference proteome</keyword>
<proteinExistence type="predicted"/>
<evidence type="ECO:0008006" key="3">
    <source>
        <dbReference type="Google" id="ProtNLM"/>
    </source>
</evidence>
<name>A0AAV8ZV75_9CUCU</name>
<dbReference type="Proteomes" id="UP001162156">
    <property type="component" value="Unassembled WGS sequence"/>
</dbReference>
<comment type="caution">
    <text evidence="1">The sequence shown here is derived from an EMBL/GenBank/DDBJ whole genome shotgun (WGS) entry which is preliminary data.</text>
</comment>
<gene>
    <name evidence="1" type="ORF">NQ314_001330</name>
</gene>
<organism evidence="1 2">
    <name type="scientific">Rhamnusium bicolor</name>
    <dbReference type="NCBI Taxonomy" id="1586634"/>
    <lineage>
        <taxon>Eukaryota</taxon>
        <taxon>Metazoa</taxon>
        <taxon>Ecdysozoa</taxon>
        <taxon>Arthropoda</taxon>
        <taxon>Hexapoda</taxon>
        <taxon>Insecta</taxon>
        <taxon>Pterygota</taxon>
        <taxon>Neoptera</taxon>
        <taxon>Endopterygota</taxon>
        <taxon>Coleoptera</taxon>
        <taxon>Polyphaga</taxon>
        <taxon>Cucujiformia</taxon>
        <taxon>Chrysomeloidea</taxon>
        <taxon>Cerambycidae</taxon>
        <taxon>Lepturinae</taxon>
        <taxon>Rhagiini</taxon>
        <taxon>Rhamnusium</taxon>
    </lineage>
</organism>
<dbReference type="AlphaFoldDB" id="A0AAV8ZV75"/>
<evidence type="ECO:0000313" key="2">
    <source>
        <dbReference type="Proteomes" id="UP001162156"/>
    </source>
</evidence>
<evidence type="ECO:0000313" key="1">
    <source>
        <dbReference type="EMBL" id="KAJ8970183.1"/>
    </source>
</evidence>
<reference evidence="1" key="1">
    <citation type="journal article" date="2023" name="Insect Mol. Biol.">
        <title>Genome sequencing provides insights into the evolution of gene families encoding plant cell wall-degrading enzymes in longhorned beetles.</title>
        <authorList>
            <person name="Shin N.R."/>
            <person name="Okamura Y."/>
            <person name="Kirsch R."/>
            <person name="Pauchet Y."/>
        </authorList>
    </citation>
    <scope>NUCLEOTIDE SEQUENCE</scope>
    <source>
        <strain evidence="1">RBIC_L_NR</strain>
    </source>
</reference>
<sequence>MNRNYDELPPSHQQTEQLKIFLDYAVMKKYLTPCYEILVLNSPMRYFSDIALRIEENVKIENKC</sequence>